<feature type="non-terminal residue" evidence="1">
    <location>
        <position position="1"/>
    </location>
</feature>
<evidence type="ECO:0000313" key="1">
    <source>
        <dbReference type="EMBL" id="KKL88443.1"/>
    </source>
</evidence>
<name>A0A0F9FQD8_9ZZZZ</name>
<comment type="caution">
    <text evidence="1">The sequence shown here is derived from an EMBL/GenBank/DDBJ whole genome shotgun (WGS) entry which is preliminary data.</text>
</comment>
<organism evidence="1">
    <name type="scientific">marine sediment metagenome</name>
    <dbReference type="NCBI Taxonomy" id="412755"/>
    <lineage>
        <taxon>unclassified sequences</taxon>
        <taxon>metagenomes</taxon>
        <taxon>ecological metagenomes</taxon>
    </lineage>
</organism>
<sequence length="59" mass="6682">HYDVNADLESLHRLIAWVDACCPFMGEEELRALGDPDFPGIQRLPIRPRVATAPIIERP</sequence>
<dbReference type="AlphaFoldDB" id="A0A0F9FQD8"/>
<protein>
    <submittedName>
        <fullName evidence="1">Uncharacterized protein</fullName>
    </submittedName>
</protein>
<accession>A0A0F9FQD8</accession>
<proteinExistence type="predicted"/>
<gene>
    <name evidence="1" type="ORF">LCGC14_1924670</name>
</gene>
<reference evidence="1" key="1">
    <citation type="journal article" date="2015" name="Nature">
        <title>Complex archaea that bridge the gap between prokaryotes and eukaryotes.</title>
        <authorList>
            <person name="Spang A."/>
            <person name="Saw J.H."/>
            <person name="Jorgensen S.L."/>
            <person name="Zaremba-Niedzwiedzka K."/>
            <person name="Martijn J."/>
            <person name="Lind A.E."/>
            <person name="van Eijk R."/>
            <person name="Schleper C."/>
            <person name="Guy L."/>
            <person name="Ettema T.J."/>
        </authorList>
    </citation>
    <scope>NUCLEOTIDE SEQUENCE</scope>
</reference>
<dbReference type="EMBL" id="LAZR01020563">
    <property type="protein sequence ID" value="KKL88443.1"/>
    <property type="molecule type" value="Genomic_DNA"/>
</dbReference>